<dbReference type="OrthoDB" id="7643467at2"/>
<dbReference type="Gene3D" id="1.10.10.10">
    <property type="entry name" value="Winged helix-like DNA-binding domain superfamily/Winged helix DNA-binding domain"/>
    <property type="match status" value="1"/>
</dbReference>
<dbReference type="InterPro" id="IPR000595">
    <property type="entry name" value="cNMP-bd_dom"/>
</dbReference>
<keyword evidence="11" id="KW-0804">Transcription</keyword>
<evidence type="ECO:0000256" key="10">
    <source>
        <dbReference type="ARBA" id="ARBA00023159"/>
    </source>
</evidence>
<keyword evidence="4" id="KW-0678">Repressor</keyword>
<dbReference type="SUPFAM" id="SSF46785">
    <property type="entry name" value="Winged helix' DNA-binding domain"/>
    <property type="match status" value="1"/>
</dbReference>
<dbReference type="RefSeq" id="WP_092410338.1">
    <property type="nucleotide sequence ID" value="NZ_FOVF01000036.1"/>
</dbReference>
<dbReference type="PRINTS" id="PR00034">
    <property type="entry name" value="HTHCRP"/>
</dbReference>
<evidence type="ECO:0000256" key="8">
    <source>
        <dbReference type="ARBA" id="ARBA00023026"/>
    </source>
</evidence>
<keyword evidence="7" id="KW-0805">Transcription regulation</keyword>
<comment type="subcellular location">
    <subcellularLocation>
        <location evidence="1">Cytoplasm</location>
    </subcellularLocation>
</comment>
<dbReference type="InterPro" id="IPR012318">
    <property type="entry name" value="HTH_CRP"/>
</dbReference>
<keyword evidence="8" id="KW-0843">Virulence</keyword>
<reference evidence="14 15" key="1">
    <citation type="submission" date="2016-10" db="EMBL/GenBank/DDBJ databases">
        <authorList>
            <person name="de Groot N.N."/>
        </authorList>
    </citation>
    <scope>NUCLEOTIDE SEQUENCE [LARGE SCALE GENOMIC DNA]</scope>
    <source>
        <strain evidence="14 15">CGMCC 1.7659</strain>
    </source>
</reference>
<evidence type="ECO:0000256" key="4">
    <source>
        <dbReference type="ARBA" id="ARBA00022491"/>
    </source>
</evidence>
<dbReference type="SMART" id="SM00419">
    <property type="entry name" value="HTH_CRP"/>
    <property type="match status" value="1"/>
</dbReference>
<dbReference type="STRING" id="578942.SAMN05216289_1367"/>
<sequence length="246" mass="27030">MPSPSPIVNLRELRQSCADCALSQLCLPASIGGDDLERLDHVVKQRVPLERGAIVFHEGAHHPALFIVRSGSLKTYTTLPEGDVQILGFHIAGELVGLDGLAGNGFRCSAEALEHSSLCEVPFDALSAVAAKVPGLQHQLFRVMSREFGREQQHPVMMGRKQAMSRLAIFLRSLSERLQGLGHDPYQLSLSMSRQELANYLGLVIETVSRLFSRMQTLGVLKVDRRHVHILDPAALATLAEKPDED</sequence>
<dbReference type="EMBL" id="FOVF01000036">
    <property type="protein sequence ID" value="SFN60498.1"/>
    <property type="molecule type" value="Genomic_DNA"/>
</dbReference>
<proteinExistence type="predicted"/>
<protein>
    <recommendedName>
        <fullName evidence="3">CRP-like protein Clp</fullName>
    </recommendedName>
    <alternativeName>
        <fullName evidence="12">Catabolite activation-like protein</fullName>
    </alternativeName>
</protein>
<dbReference type="FunFam" id="1.10.10.10:FF:000028">
    <property type="entry name" value="Fumarate/nitrate reduction transcriptional regulator Fnr"/>
    <property type="match status" value="1"/>
</dbReference>
<dbReference type="PROSITE" id="PS51063">
    <property type="entry name" value="HTH_CRP_2"/>
    <property type="match status" value="1"/>
</dbReference>
<evidence type="ECO:0000259" key="13">
    <source>
        <dbReference type="PROSITE" id="PS51063"/>
    </source>
</evidence>
<evidence type="ECO:0000256" key="12">
    <source>
        <dbReference type="ARBA" id="ARBA00031697"/>
    </source>
</evidence>
<keyword evidence="15" id="KW-1185">Reference proteome</keyword>
<gene>
    <name evidence="14" type="ORF">SAMN05216289_1367</name>
</gene>
<dbReference type="InterPro" id="IPR050397">
    <property type="entry name" value="Env_Response_Regulators"/>
</dbReference>
<evidence type="ECO:0000256" key="2">
    <source>
        <dbReference type="ARBA" id="ARBA00011738"/>
    </source>
</evidence>
<dbReference type="Gene3D" id="2.60.120.10">
    <property type="entry name" value="Jelly Rolls"/>
    <property type="match status" value="1"/>
</dbReference>
<dbReference type="InterPro" id="IPR014710">
    <property type="entry name" value="RmlC-like_jellyroll"/>
</dbReference>
<dbReference type="GO" id="GO:0003677">
    <property type="term" value="F:DNA binding"/>
    <property type="evidence" value="ECO:0007669"/>
    <property type="project" value="UniProtKB-KW"/>
</dbReference>
<keyword evidence="9" id="KW-0238">DNA-binding</keyword>
<dbReference type="GO" id="GO:0005829">
    <property type="term" value="C:cytosol"/>
    <property type="evidence" value="ECO:0007669"/>
    <property type="project" value="TreeGrafter"/>
</dbReference>
<keyword evidence="6" id="KW-0973">c-di-GMP</keyword>
<evidence type="ECO:0000256" key="7">
    <source>
        <dbReference type="ARBA" id="ARBA00023015"/>
    </source>
</evidence>
<dbReference type="InterPro" id="IPR036390">
    <property type="entry name" value="WH_DNA-bd_sf"/>
</dbReference>
<evidence type="ECO:0000256" key="9">
    <source>
        <dbReference type="ARBA" id="ARBA00023125"/>
    </source>
</evidence>
<name>A0A1I5ADL6_9GAMM</name>
<dbReference type="Pfam" id="PF13545">
    <property type="entry name" value="HTH_Crp_2"/>
    <property type="match status" value="1"/>
</dbReference>
<dbReference type="GO" id="GO:0003824">
    <property type="term" value="F:catalytic activity"/>
    <property type="evidence" value="ECO:0007669"/>
    <property type="project" value="UniProtKB-KW"/>
</dbReference>
<evidence type="ECO:0000256" key="5">
    <source>
        <dbReference type="ARBA" id="ARBA00022533"/>
    </source>
</evidence>
<dbReference type="PANTHER" id="PTHR24567">
    <property type="entry name" value="CRP FAMILY TRANSCRIPTIONAL REGULATORY PROTEIN"/>
    <property type="match status" value="1"/>
</dbReference>
<dbReference type="CDD" id="cd00092">
    <property type="entry name" value="HTH_CRP"/>
    <property type="match status" value="1"/>
</dbReference>
<keyword evidence="10" id="KW-0010">Activator</keyword>
<evidence type="ECO:0000256" key="1">
    <source>
        <dbReference type="ARBA" id="ARBA00004496"/>
    </source>
</evidence>
<dbReference type="AlphaFoldDB" id="A0A1I5ADL6"/>
<dbReference type="SUPFAM" id="SSF51206">
    <property type="entry name" value="cAMP-binding domain-like"/>
    <property type="match status" value="1"/>
</dbReference>
<evidence type="ECO:0000313" key="15">
    <source>
        <dbReference type="Proteomes" id="UP000198575"/>
    </source>
</evidence>
<evidence type="ECO:0000313" key="14">
    <source>
        <dbReference type="EMBL" id="SFN60498.1"/>
    </source>
</evidence>
<feature type="domain" description="HTH crp-type" evidence="13">
    <location>
        <begin position="161"/>
        <end position="234"/>
    </location>
</feature>
<accession>A0A1I5ADL6</accession>
<dbReference type="InterPro" id="IPR018490">
    <property type="entry name" value="cNMP-bd_dom_sf"/>
</dbReference>
<evidence type="ECO:0000256" key="6">
    <source>
        <dbReference type="ARBA" id="ARBA00022636"/>
    </source>
</evidence>
<dbReference type="SMART" id="SM00100">
    <property type="entry name" value="cNMP"/>
    <property type="match status" value="1"/>
</dbReference>
<dbReference type="CDD" id="cd00038">
    <property type="entry name" value="CAP_ED"/>
    <property type="match status" value="1"/>
</dbReference>
<comment type="subunit">
    <text evidence="2">Homodimer.</text>
</comment>
<evidence type="ECO:0000256" key="3">
    <source>
        <dbReference type="ARBA" id="ARBA00020769"/>
    </source>
</evidence>
<dbReference type="PANTHER" id="PTHR24567:SF75">
    <property type="entry name" value="FUMARATE AND NITRATE REDUCTION REGULATORY PROTEIN"/>
    <property type="match status" value="1"/>
</dbReference>
<dbReference type="Proteomes" id="UP000198575">
    <property type="component" value="Unassembled WGS sequence"/>
</dbReference>
<dbReference type="InterPro" id="IPR036388">
    <property type="entry name" value="WH-like_DNA-bd_sf"/>
</dbReference>
<organism evidence="14 15">
    <name type="scientific">Dokdonella immobilis</name>
    <dbReference type="NCBI Taxonomy" id="578942"/>
    <lineage>
        <taxon>Bacteria</taxon>
        <taxon>Pseudomonadati</taxon>
        <taxon>Pseudomonadota</taxon>
        <taxon>Gammaproteobacteria</taxon>
        <taxon>Lysobacterales</taxon>
        <taxon>Rhodanobacteraceae</taxon>
        <taxon>Dokdonella</taxon>
    </lineage>
</organism>
<keyword evidence="5" id="KW-0021">Allosteric enzyme</keyword>
<evidence type="ECO:0000256" key="11">
    <source>
        <dbReference type="ARBA" id="ARBA00023163"/>
    </source>
</evidence>
<dbReference type="GO" id="GO:0003700">
    <property type="term" value="F:DNA-binding transcription factor activity"/>
    <property type="evidence" value="ECO:0007669"/>
    <property type="project" value="TreeGrafter"/>
</dbReference>
<dbReference type="Pfam" id="PF00027">
    <property type="entry name" value="cNMP_binding"/>
    <property type="match status" value="1"/>
</dbReference>